<feature type="transmembrane region" description="Helical" evidence="1">
    <location>
        <begin position="72"/>
        <end position="96"/>
    </location>
</feature>
<proteinExistence type="predicted"/>
<evidence type="ECO:0000313" key="3">
    <source>
        <dbReference type="Proteomes" id="UP000054107"/>
    </source>
</evidence>
<feature type="transmembrane region" description="Helical" evidence="1">
    <location>
        <begin position="116"/>
        <end position="140"/>
    </location>
</feature>
<evidence type="ECO:0000256" key="1">
    <source>
        <dbReference type="SAM" id="Phobius"/>
    </source>
</evidence>
<dbReference type="EMBL" id="LN733720">
    <property type="protein sequence ID" value="CEP17730.1"/>
    <property type="molecule type" value="Genomic_DNA"/>
</dbReference>
<keyword evidence="1" id="KW-0812">Transmembrane</keyword>
<gene>
    <name evidence="2" type="primary">PARPA_12029.1 scaffold 44831</name>
</gene>
<dbReference type="STRING" id="35722.A0A0B7NQC4"/>
<sequence>MIEYKDQQVKPSNYAIIRWFGFDKFVPEQAVTSYWVSPKALFIIRLLLALYTTIVFWTFLALTAVFSDLRRFFSAFTTMTFIGLHGYLITASVHLFRYLRHKNVDFLLNQAPVWNYLYMYLYSTIITFNILTPAVFWSILNTEAFWVRFTTEVGQVPPIIIMWINVSVHGDENTY</sequence>
<accession>A0A0B7NQC4</accession>
<reference evidence="2 3" key="1">
    <citation type="submission" date="2014-09" db="EMBL/GenBank/DDBJ databases">
        <authorList>
            <person name="Ellenberger Sabrina"/>
        </authorList>
    </citation>
    <scope>NUCLEOTIDE SEQUENCE [LARGE SCALE GENOMIC DNA]</scope>
    <source>
        <strain evidence="2 3">CBS 412.66</strain>
    </source>
</reference>
<keyword evidence="1" id="KW-1133">Transmembrane helix</keyword>
<organism evidence="2 3">
    <name type="scientific">Parasitella parasitica</name>
    <dbReference type="NCBI Taxonomy" id="35722"/>
    <lineage>
        <taxon>Eukaryota</taxon>
        <taxon>Fungi</taxon>
        <taxon>Fungi incertae sedis</taxon>
        <taxon>Mucoromycota</taxon>
        <taxon>Mucoromycotina</taxon>
        <taxon>Mucoromycetes</taxon>
        <taxon>Mucorales</taxon>
        <taxon>Mucorineae</taxon>
        <taxon>Mucoraceae</taxon>
        <taxon>Parasitella</taxon>
    </lineage>
</organism>
<dbReference type="Proteomes" id="UP000054107">
    <property type="component" value="Unassembled WGS sequence"/>
</dbReference>
<dbReference type="OrthoDB" id="419711at2759"/>
<keyword evidence="3" id="KW-1185">Reference proteome</keyword>
<protein>
    <submittedName>
        <fullName evidence="2">Uncharacterized protein</fullName>
    </submittedName>
</protein>
<keyword evidence="1" id="KW-0472">Membrane</keyword>
<feature type="transmembrane region" description="Helical" evidence="1">
    <location>
        <begin position="42"/>
        <end position="65"/>
    </location>
</feature>
<name>A0A0B7NQC4_9FUNG</name>
<dbReference type="AlphaFoldDB" id="A0A0B7NQC4"/>
<evidence type="ECO:0000313" key="2">
    <source>
        <dbReference type="EMBL" id="CEP17730.1"/>
    </source>
</evidence>